<feature type="transmembrane region" description="Helical" evidence="5">
    <location>
        <begin position="27"/>
        <end position="49"/>
    </location>
</feature>
<accession>A0A916J871</accession>
<evidence type="ECO:0000313" key="8">
    <source>
        <dbReference type="Proteomes" id="UP000680038"/>
    </source>
</evidence>
<dbReference type="EMBL" id="CAJRAF010000001">
    <property type="protein sequence ID" value="CAG4989459.1"/>
    <property type="molecule type" value="Genomic_DNA"/>
</dbReference>
<reference evidence="7" key="1">
    <citation type="submission" date="2021-04" db="EMBL/GenBank/DDBJ databases">
        <authorList>
            <person name="Rodrigo-Torres L."/>
            <person name="Arahal R. D."/>
            <person name="Lucena T."/>
        </authorList>
    </citation>
    <scope>NUCLEOTIDE SEQUENCE</scope>
    <source>
        <strain evidence="7">CECT 9275</strain>
    </source>
</reference>
<proteinExistence type="predicted"/>
<dbReference type="PRINTS" id="PR01490">
    <property type="entry name" value="RTXTOXIND"/>
</dbReference>
<keyword evidence="8" id="KW-1185">Reference proteome</keyword>
<evidence type="ECO:0000259" key="6">
    <source>
        <dbReference type="Pfam" id="PF26002"/>
    </source>
</evidence>
<gene>
    <name evidence="7" type="ORF">DYBT9275_00297</name>
</gene>
<keyword evidence="3 5" id="KW-1133">Transmembrane helix</keyword>
<evidence type="ECO:0000313" key="7">
    <source>
        <dbReference type="EMBL" id="CAG4989459.1"/>
    </source>
</evidence>
<dbReference type="AlphaFoldDB" id="A0A916J871"/>
<evidence type="ECO:0000256" key="2">
    <source>
        <dbReference type="ARBA" id="ARBA00022692"/>
    </source>
</evidence>
<name>A0A916J871_9BACT</name>
<evidence type="ECO:0000256" key="1">
    <source>
        <dbReference type="ARBA" id="ARBA00004167"/>
    </source>
</evidence>
<protein>
    <recommendedName>
        <fullName evidence="6">AprE-like beta-barrel domain-containing protein</fullName>
    </recommendedName>
</protein>
<comment type="subcellular location">
    <subcellularLocation>
        <location evidence="1">Membrane</location>
        <topology evidence="1">Single-pass membrane protein</topology>
    </subcellularLocation>
</comment>
<dbReference type="RefSeq" id="WP_215237086.1">
    <property type="nucleotide sequence ID" value="NZ_CAJRAF010000001.1"/>
</dbReference>
<feature type="domain" description="AprE-like beta-barrel" evidence="6">
    <location>
        <begin position="330"/>
        <end position="413"/>
    </location>
</feature>
<evidence type="ECO:0000256" key="3">
    <source>
        <dbReference type="ARBA" id="ARBA00022989"/>
    </source>
</evidence>
<evidence type="ECO:0000256" key="5">
    <source>
        <dbReference type="SAM" id="Phobius"/>
    </source>
</evidence>
<keyword evidence="2 5" id="KW-0812">Transmembrane</keyword>
<dbReference type="Proteomes" id="UP000680038">
    <property type="component" value="Unassembled WGS sequence"/>
</dbReference>
<dbReference type="InterPro" id="IPR058982">
    <property type="entry name" value="Beta-barrel_AprE"/>
</dbReference>
<comment type="caution">
    <text evidence="7">The sequence shown here is derived from an EMBL/GenBank/DDBJ whole genome shotgun (WGS) entry which is preliminary data.</text>
</comment>
<evidence type="ECO:0000256" key="4">
    <source>
        <dbReference type="ARBA" id="ARBA00023136"/>
    </source>
</evidence>
<dbReference type="Pfam" id="PF26002">
    <property type="entry name" value="Beta-barrel_AprE"/>
    <property type="match status" value="1"/>
</dbReference>
<dbReference type="GO" id="GO:0016020">
    <property type="term" value="C:membrane"/>
    <property type="evidence" value="ECO:0007669"/>
    <property type="project" value="UniProtKB-SubCell"/>
</dbReference>
<dbReference type="PANTHER" id="PTHR30386:SF26">
    <property type="entry name" value="TRANSPORT PROTEIN COMB"/>
    <property type="match status" value="1"/>
</dbReference>
<organism evidence="7 8">
    <name type="scientific">Dyadobacter helix</name>
    <dbReference type="NCBI Taxonomy" id="2822344"/>
    <lineage>
        <taxon>Bacteria</taxon>
        <taxon>Pseudomonadati</taxon>
        <taxon>Bacteroidota</taxon>
        <taxon>Cytophagia</taxon>
        <taxon>Cytophagales</taxon>
        <taxon>Spirosomataceae</taxon>
        <taxon>Dyadobacter</taxon>
    </lineage>
</organism>
<keyword evidence="4 5" id="KW-0472">Membrane</keyword>
<dbReference type="Gene3D" id="2.40.30.170">
    <property type="match status" value="1"/>
</dbReference>
<dbReference type="PANTHER" id="PTHR30386">
    <property type="entry name" value="MEMBRANE FUSION SUBUNIT OF EMRAB-TOLC MULTIDRUG EFFLUX PUMP"/>
    <property type="match status" value="1"/>
</dbReference>
<dbReference type="InterPro" id="IPR050739">
    <property type="entry name" value="MFP"/>
</dbReference>
<sequence>MEGIREEDIDTWSEAVRDFIEQPPQWLVRWGTLSLFAVIVAASAIGWVIHYPTIVRTDFRLISDNLPKPVLLKVDGRIEDLFVRENQRVQVGNILAYVESTARHDEILDLERGLNEIGLILKGKDLSRLSSIRLNRYEHLGDVQSAYQNFQQAFVQVRTLYGEKFYSKKRRLLLNDIIRSETLDQHLTDQQKIYVRDAELAEKEFGVNRKLHNSKVIADLDLYKEESKALAKQLPIKNIEVSRVNNNTQKNAKQSELLELDRTVYEQTEGFGQALNTLRSTIESWKSKYLLTAPASGNIFFSTTMQEKQSLRVGAEVMYVGAPTNNYLGEIRIIQANSGLVNVGQRVLVKFQGYPFEEYGAVEGTVSSIAKVPSADNSYFLANVFLPNGLKTNFGRTLVYKTGMSASAEIVTEELRLIERLFYQGRRMIF</sequence>